<evidence type="ECO:0000256" key="7">
    <source>
        <dbReference type="ARBA" id="ARBA00023012"/>
    </source>
</evidence>
<evidence type="ECO:0000256" key="3">
    <source>
        <dbReference type="ARBA" id="ARBA00022679"/>
    </source>
</evidence>
<evidence type="ECO:0000259" key="8">
    <source>
        <dbReference type="PROSITE" id="PS50109"/>
    </source>
</evidence>
<dbReference type="EC" id="2.7.13.3" evidence="2"/>
<comment type="caution">
    <text evidence="9">The sequence shown here is derived from an EMBL/GenBank/DDBJ whole genome shotgun (WGS) entry which is preliminary data.</text>
</comment>
<evidence type="ECO:0000313" key="10">
    <source>
        <dbReference type="Proteomes" id="UP001519343"/>
    </source>
</evidence>
<keyword evidence="3" id="KW-0808">Transferase</keyword>
<protein>
    <recommendedName>
        <fullName evidence="2">histidine kinase</fullName>
        <ecNumber evidence="2">2.7.13.3</ecNumber>
    </recommendedName>
</protein>
<keyword evidence="6" id="KW-0067">ATP-binding</keyword>
<feature type="domain" description="Histidine kinase" evidence="8">
    <location>
        <begin position="1"/>
        <end position="110"/>
    </location>
</feature>
<dbReference type="InterPro" id="IPR036890">
    <property type="entry name" value="HATPase_C_sf"/>
</dbReference>
<keyword evidence="4" id="KW-0547">Nucleotide-binding</keyword>
<dbReference type="SUPFAM" id="SSF55874">
    <property type="entry name" value="ATPase domain of HSP90 chaperone/DNA topoisomerase II/histidine kinase"/>
    <property type="match status" value="1"/>
</dbReference>
<dbReference type="InterPro" id="IPR003594">
    <property type="entry name" value="HATPase_dom"/>
</dbReference>
<dbReference type="Pfam" id="PF02518">
    <property type="entry name" value="HATPase_c"/>
    <property type="match status" value="1"/>
</dbReference>
<gene>
    <name evidence="9" type="ORF">J2Z37_001911</name>
</gene>
<keyword evidence="7" id="KW-0902">Two-component regulatory system</keyword>
<keyword evidence="5 9" id="KW-0418">Kinase</keyword>
<dbReference type="PANTHER" id="PTHR43065">
    <property type="entry name" value="SENSOR HISTIDINE KINASE"/>
    <property type="match status" value="1"/>
</dbReference>
<dbReference type="SMART" id="SM00387">
    <property type="entry name" value="HATPase_c"/>
    <property type="match status" value="1"/>
</dbReference>
<accession>A0ABS4GNP7</accession>
<organism evidence="9 10">
    <name type="scientific">Ammoniphilus resinae</name>
    <dbReference type="NCBI Taxonomy" id="861532"/>
    <lineage>
        <taxon>Bacteria</taxon>
        <taxon>Bacillati</taxon>
        <taxon>Bacillota</taxon>
        <taxon>Bacilli</taxon>
        <taxon>Bacillales</taxon>
        <taxon>Paenibacillaceae</taxon>
        <taxon>Aneurinibacillus group</taxon>
        <taxon>Ammoniphilus</taxon>
    </lineage>
</organism>
<dbReference type="Gene3D" id="3.30.565.10">
    <property type="entry name" value="Histidine kinase-like ATPase, C-terminal domain"/>
    <property type="match status" value="1"/>
</dbReference>
<evidence type="ECO:0000256" key="2">
    <source>
        <dbReference type="ARBA" id="ARBA00012438"/>
    </source>
</evidence>
<dbReference type="EMBL" id="JAGGKT010000004">
    <property type="protein sequence ID" value="MBP1931910.1"/>
    <property type="molecule type" value="Genomic_DNA"/>
</dbReference>
<evidence type="ECO:0000256" key="5">
    <source>
        <dbReference type="ARBA" id="ARBA00022777"/>
    </source>
</evidence>
<dbReference type="InterPro" id="IPR005467">
    <property type="entry name" value="His_kinase_dom"/>
</dbReference>
<keyword evidence="10" id="KW-1185">Reference proteome</keyword>
<proteinExistence type="predicted"/>
<evidence type="ECO:0000256" key="6">
    <source>
        <dbReference type="ARBA" id="ARBA00022840"/>
    </source>
</evidence>
<evidence type="ECO:0000313" key="9">
    <source>
        <dbReference type="EMBL" id="MBP1931910.1"/>
    </source>
</evidence>
<evidence type="ECO:0000256" key="1">
    <source>
        <dbReference type="ARBA" id="ARBA00000085"/>
    </source>
</evidence>
<dbReference type="PROSITE" id="PS50109">
    <property type="entry name" value="HIS_KIN"/>
    <property type="match status" value="1"/>
</dbReference>
<sequence>MFCEANQIKQVFINLLKNAIEAMPNGGIVRISIYRQNSNEINISITDQGEGIEPERIPYLGQPFYSLKEKGTGLGLMVCSKIVKEHRGEMEFHSELGKGTSVDITFPLTTAE</sequence>
<dbReference type="Proteomes" id="UP001519343">
    <property type="component" value="Unassembled WGS sequence"/>
</dbReference>
<comment type="catalytic activity">
    <reaction evidence="1">
        <text>ATP + protein L-histidine = ADP + protein N-phospho-L-histidine.</text>
        <dbReference type="EC" id="2.7.13.3"/>
    </reaction>
</comment>
<dbReference type="PRINTS" id="PR00344">
    <property type="entry name" value="BCTRLSENSOR"/>
</dbReference>
<dbReference type="GO" id="GO:0016301">
    <property type="term" value="F:kinase activity"/>
    <property type="evidence" value="ECO:0007669"/>
    <property type="project" value="UniProtKB-KW"/>
</dbReference>
<name>A0ABS4GNP7_9BACL</name>
<dbReference type="PANTHER" id="PTHR43065:SF34">
    <property type="entry name" value="SPORULATION KINASE A"/>
    <property type="match status" value="1"/>
</dbReference>
<evidence type="ECO:0000256" key="4">
    <source>
        <dbReference type="ARBA" id="ARBA00022741"/>
    </source>
</evidence>
<dbReference type="InterPro" id="IPR004358">
    <property type="entry name" value="Sig_transdc_His_kin-like_C"/>
</dbReference>
<reference evidence="9 10" key="1">
    <citation type="submission" date="2021-03" db="EMBL/GenBank/DDBJ databases">
        <title>Genomic Encyclopedia of Type Strains, Phase IV (KMG-IV): sequencing the most valuable type-strain genomes for metagenomic binning, comparative biology and taxonomic classification.</title>
        <authorList>
            <person name="Goeker M."/>
        </authorList>
    </citation>
    <scope>NUCLEOTIDE SEQUENCE [LARGE SCALE GENOMIC DNA]</scope>
    <source>
        <strain evidence="9 10">DSM 24738</strain>
    </source>
</reference>